<dbReference type="EMBL" id="CADCTP010000347">
    <property type="protein sequence ID" value="CAA9283483.1"/>
    <property type="molecule type" value="Genomic_DNA"/>
</dbReference>
<dbReference type="Pfam" id="PF01678">
    <property type="entry name" value="DAP_epimerase"/>
    <property type="match status" value="1"/>
</dbReference>
<reference evidence="4" key="1">
    <citation type="submission" date="2020-02" db="EMBL/GenBank/DDBJ databases">
        <authorList>
            <person name="Meier V. D."/>
        </authorList>
    </citation>
    <scope>NUCLEOTIDE SEQUENCE</scope>
    <source>
        <strain evidence="4">AVDCRST_MAG41</strain>
    </source>
</reference>
<dbReference type="AlphaFoldDB" id="A0A6J4JNQ7"/>
<sequence length="272" mass="27976">MRIRFTKVEANGADYLVVNTADSTCRDWPAVARALCRRRRGAGADGLVVLGHLGHARFTARCLNPDGTPSPADGNAMRACARAVHSRYGYRAVTLLSGDASYGTAVDGTDVAVELGAADPAPAPVRTRVGIAVHAVRVDGGEHVVAVVTADELAALDVRDAGARIRQDPAFGPAGTNVGFAAVLGPGRLRLRSYERGVERETPSSASGAIAAVLTGRVLGLIRHTEVAVATGGGPLRVSLLGDGRARVTGTATEVFDGDAAWTPEPAVAGAR</sequence>
<dbReference type="Gene3D" id="3.10.310.10">
    <property type="entry name" value="Diaminopimelate Epimerase, Chain A, domain 1"/>
    <property type="match status" value="2"/>
</dbReference>
<dbReference type="InterPro" id="IPR001653">
    <property type="entry name" value="DAP_epimerase_DapF"/>
</dbReference>
<evidence type="ECO:0000256" key="2">
    <source>
        <dbReference type="ARBA" id="ARBA00023235"/>
    </source>
</evidence>
<dbReference type="NCBIfam" id="TIGR00652">
    <property type="entry name" value="DapF"/>
    <property type="match status" value="1"/>
</dbReference>
<name>A0A6J4JNQ7_9ACTN</name>
<comment type="similarity">
    <text evidence="1">Belongs to the diaminopimelate epimerase family.</text>
</comment>
<proteinExistence type="inferred from homology"/>
<protein>
    <recommendedName>
        <fullName evidence="3">Diaminopimelate epimerase</fullName>
        <ecNumber evidence="3">5.1.1.7</ecNumber>
    </recommendedName>
</protein>
<dbReference type="GO" id="GO:0005829">
    <property type="term" value="C:cytosol"/>
    <property type="evidence" value="ECO:0007669"/>
    <property type="project" value="TreeGrafter"/>
</dbReference>
<dbReference type="GO" id="GO:0009089">
    <property type="term" value="P:lysine biosynthetic process via diaminopimelate"/>
    <property type="evidence" value="ECO:0007669"/>
    <property type="project" value="UniProtKB-UniRule"/>
</dbReference>
<dbReference type="EC" id="5.1.1.7" evidence="3"/>
<organism evidence="4">
    <name type="scientific">uncultured Mycobacteriales bacterium</name>
    <dbReference type="NCBI Taxonomy" id="581187"/>
    <lineage>
        <taxon>Bacteria</taxon>
        <taxon>Bacillati</taxon>
        <taxon>Actinomycetota</taxon>
        <taxon>Actinomycetes</taxon>
        <taxon>Mycobacteriales</taxon>
        <taxon>environmental samples</taxon>
    </lineage>
</organism>
<gene>
    <name evidence="4" type="ORF">AVDCRST_MAG41-3779</name>
</gene>
<evidence type="ECO:0000313" key="4">
    <source>
        <dbReference type="EMBL" id="CAA9283483.1"/>
    </source>
</evidence>
<keyword evidence="2" id="KW-0413">Isomerase</keyword>
<accession>A0A6J4JNQ7</accession>
<dbReference type="PANTHER" id="PTHR31689">
    <property type="entry name" value="DIAMINOPIMELATE EPIMERASE, CHLOROPLASTIC"/>
    <property type="match status" value="1"/>
</dbReference>
<evidence type="ECO:0000256" key="3">
    <source>
        <dbReference type="NCBIfam" id="TIGR00652"/>
    </source>
</evidence>
<dbReference type="GO" id="GO:0008837">
    <property type="term" value="F:diaminopimelate epimerase activity"/>
    <property type="evidence" value="ECO:0007669"/>
    <property type="project" value="UniProtKB-UniRule"/>
</dbReference>
<dbReference type="SUPFAM" id="SSF54506">
    <property type="entry name" value="Diaminopimelate epimerase-like"/>
    <property type="match status" value="2"/>
</dbReference>
<evidence type="ECO:0000256" key="1">
    <source>
        <dbReference type="ARBA" id="ARBA00010219"/>
    </source>
</evidence>
<dbReference type="PANTHER" id="PTHR31689:SF0">
    <property type="entry name" value="DIAMINOPIMELATE EPIMERASE"/>
    <property type="match status" value="1"/>
</dbReference>